<dbReference type="Proteomes" id="UP001150569">
    <property type="component" value="Unassembled WGS sequence"/>
</dbReference>
<gene>
    <name evidence="3" type="ORF">IWQ60_006537</name>
</gene>
<proteinExistence type="predicted"/>
<organism evidence="3 4">
    <name type="scientific">Tieghemiomyces parasiticus</name>
    <dbReference type="NCBI Taxonomy" id="78921"/>
    <lineage>
        <taxon>Eukaryota</taxon>
        <taxon>Fungi</taxon>
        <taxon>Fungi incertae sedis</taxon>
        <taxon>Zoopagomycota</taxon>
        <taxon>Kickxellomycotina</taxon>
        <taxon>Dimargaritomycetes</taxon>
        <taxon>Dimargaritales</taxon>
        <taxon>Dimargaritaceae</taxon>
        <taxon>Tieghemiomyces</taxon>
    </lineage>
</organism>
<keyword evidence="1" id="KW-0175">Coiled coil</keyword>
<accession>A0A9W8ACV2</accession>
<reference evidence="3" key="1">
    <citation type="submission" date="2022-07" db="EMBL/GenBank/DDBJ databases">
        <title>Phylogenomic reconstructions and comparative analyses of Kickxellomycotina fungi.</title>
        <authorList>
            <person name="Reynolds N.K."/>
            <person name="Stajich J.E."/>
            <person name="Barry K."/>
            <person name="Grigoriev I.V."/>
            <person name="Crous P."/>
            <person name="Smith M.E."/>
        </authorList>
    </citation>
    <scope>NUCLEOTIDE SEQUENCE</scope>
    <source>
        <strain evidence="3">RSA 861</strain>
    </source>
</reference>
<feature type="coiled-coil region" evidence="1">
    <location>
        <begin position="40"/>
        <end position="135"/>
    </location>
</feature>
<dbReference type="EMBL" id="JANBPT010000396">
    <property type="protein sequence ID" value="KAJ1922416.1"/>
    <property type="molecule type" value="Genomic_DNA"/>
</dbReference>
<dbReference type="AlphaFoldDB" id="A0A9W8ACV2"/>
<sequence length="208" mass="23781">MLDIVHILPPGDRKQFSLVSRQFHEVSQEYKRHALNKSEAEEAQRAVQQASDVFDELNNEYNKALQDLTDGQKAISTKNPVASQSSDESELTKLSKLRQNMRSAQEALANQERQRSVAQNNLERWTDELERAKTGYAECLKKYTLFSSAFAHQIKRLEKKFRPFSQAWLLNVAPPLKNPSAFSKLNPFCTDGQEADQHDKDIMDTKPG</sequence>
<feature type="compositionally biased region" description="Basic and acidic residues" evidence="2">
    <location>
        <begin position="195"/>
        <end position="208"/>
    </location>
</feature>
<protein>
    <submittedName>
        <fullName evidence="3">Uncharacterized protein</fullName>
    </submittedName>
</protein>
<evidence type="ECO:0000256" key="2">
    <source>
        <dbReference type="SAM" id="MobiDB-lite"/>
    </source>
</evidence>
<evidence type="ECO:0000313" key="4">
    <source>
        <dbReference type="Proteomes" id="UP001150569"/>
    </source>
</evidence>
<name>A0A9W8ACV2_9FUNG</name>
<feature type="region of interest" description="Disordered" evidence="2">
    <location>
        <begin position="184"/>
        <end position="208"/>
    </location>
</feature>
<comment type="caution">
    <text evidence="3">The sequence shown here is derived from an EMBL/GenBank/DDBJ whole genome shotgun (WGS) entry which is preliminary data.</text>
</comment>
<evidence type="ECO:0000313" key="3">
    <source>
        <dbReference type="EMBL" id="KAJ1922416.1"/>
    </source>
</evidence>
<evidence type="ECO:0000256" key="1">
    <source>
        <dbReference type="SAM" id="Coils"/>
    </source>
</evidence>
<keyword evidence="4" id="KW-1185">Reference proteome</keyword>